<name>A0A1V6S726_9EURO</name>
<reference evidence="2" key="1">
    <citation type="journal article" date="2017" name="Nat. Microbiol.">
        <title>Global analysis of biosynthetic gene clusters reveals vast potential of secondary metabolite production in Penicillium species.</title>
        <authorList>
            <person name="Nielsen J.C."/>
            <person name="Grijseels S."/>
            <person name="Prigent S."/>
            <person name="Ji B."/>
            <person name="Dainat J."/>
            <person name="Nielsen K.F."/>
            <person name="Frisvad J.C."/>
            <person name="Workman M."/>
            <person name="Nielsen J."/>
        </authorList>
    </citation>
    <scope>NUCLEOTIDE SEQUENCE [LARGE SCALE GENOMIC DNA]</scope>
    <source>
        <strain evidence="2">IBT 14082</strain>
    </source>
</reference>
<organism evidence="1 2">
    <name type="scientific">Penicillium flavigenum</name>
    <dbReference type="NCBI Taxonomy" id="254877"/>
    <lineage>
        <taxon>Eukaryota</taxon>
        <taxon>Fungi</taxon>
        <taxon>Dikarya</taxon>
        <taxon>Ascomycota</taxon>
        <taxon>Pezizomycotina</taxon>
        <taxon>Eurotiomycetes</taxon>
        <taxon>Eurotiomycetidae</taxon>
        <taxon>Eurotiales</taxon>
        <taxon>Aspergillaceae</taxon>
        <taxon>Penicillium</taxon>
    </lineage>
</organism>
<dbReference type="EMBL" id="MLQL01000105">
    <property type="protein sequence ID" value="OQE09668.1"/>
    <property type="molecule type" value="Genomic_DNA"/>
</dbReference>
<proteinExistence type="predicted"/>
<evidence type="ECO:0000313" key="1">
    <source>
        <dbReference type="EMBL" id="OQE09668.1"/>
    </source>
</evidence>
<dbReference type="Proteomes" id="UP000191342">
    <property type="component" value="Unassembled WGS sequence"/>
</dbReference>
<dbReference type="OrthoDB" id="4234577at2759"/>
<evidence type="ECO:0000313" key="2">
    <source>
        <dbReference type="Proteomes" id="UP000191342"/>
    </source>
</evidence>
<sequence>MSLSSPSTISIINVSQSLLDPMADISRAFFICCQEYSATGTPLGEETTTGVEVQDGSLTPLNDSISMPAIFQNPLVIRNILNDPRIGGLKLVVYEYIKPKPGYIKKHFLSGVLDQNRSFAAFAIANLQPCIPAATSTTCHPRNTP</sequence>
<dbReference type="AlphaFoldDB" id="A0A1V6S726"/>
<gene>
    <name evidence="1" type="ORF">PENFLA_c105G08657</name>
</gene>
<keyword evidence="2" id="KW-1185">Reference proteome</keyword>
<accession>A0A1V6S726</accession>
<comment type="caution">
    <text evidence="1">The sequence shown here is derived from an EMBL/GenBank/DDBJ whole genome shotgun (WGS) entry which is preliminary data.</text>
</comment>
<protein>
    <submittedName>
        <fullName evidence="1">Uncharacterized protein</fullName>
    </submittedName>
</protein>